<feature type="compositionally biased region" description="Basic and acidic residues" evidence="1">
    <location>
        <begin position="81"/>
        <end position="92"/>
    </location>
</feature>
<evidence type="ECO:0000256" key="1">
    <source>
        <dbReference type="SAM" id="MobiDB-lite"/>
    </source>
</evidence>
<gene>
    <name evidence="3" type="ORF">LWI29_021353</name>
</gene>
<dbReference type="Gene3D" id="3.40.30.10">
    <property type="entry name" value="Glutaredoxin"/>
    <property type="match status" value="1"/>
</dbReference>
<dbReference type="GO" id="GO:0004523">
    <property type="term" value="F:RNA-DNA hybrid ribonuclease activity"/>
    <property type="evidence" value="ECO:0007669"/>
    <property type="project" value="InterPro"/>
</dbReference>
<dbReference type="AlphaFoldDB" id="A0AA39RE37"/>
<protein>
    <recommendedName>
        <fullName evidence="2">RNase H type-1 domain-containing protein</fullName>
    </recommendedName>
</protein>
<dbReference type="Proteomes" id="UP001168877">
    <property type="component" value="Unassembled WGS sequence"/>
</dbReference>
<dbReference type="PANTHER" id="PTHR33638:SF1">
    <property type="entry name" value="SELENOPROTEIN H"/>
    <property type="match status" value="1"/>
</dbReference>
<reference evidence="3" key="2">
    <citation type="submission" date="2023-06" db="EMBL/GenBank/DDBJ databases">
        <authorList>
            <person name="Swenson N.G."/>
            <person name="Wegrzyn J.L."/>
            <person name="Mcevoy S.L."/>
        </authorList>
    </citation>
    <scope>NUCLEOTIDE SEQUENCE</scope>
    <source>
        <strain evidence="3">NS2018</strain>
        <tissue evidence="3">Leaf</tissue>
    </source>
</reference>
<name>A0AA39RE37_ACESA</name>
<comment type="caution">
    <text evidence="3">The sequence shown here is derived from an EMBL/GenBank/DDBJ whole genome shotgun (WGS) entry which is preliminary data.</text>
</comment>
<dbReference type="GO" id="GO:0005794">
    <property type="term" value="C:Golgi apparatus"/>
    <property type="evidence" value="ECO:0007669"/>
    <property type="project" value="TreeGrafter"/>
</dbReference>
<reference evidence="3" key="1">
    <citation type="journal article" date="2022" name="Plant J.">
        <title>Strategies of tolerance reflected in two North American maple genomes.</title>
        <authorList>
            <person name="McEvoy S.L."/>
            <person name="Sezen U.U."/>
            <person name="Trouern-Trend A."/>
            <person name="McMahon S.M."/>
            <person name="Schaberg P.G."/>
            <person name="Yang J."/>
            <person name="Wegrzyn J.L."/>
            <person name="Swenson N.G."/>
        </authorList>
    </citation>
    <scope>NUCLEOTIDE SEQUENCE</scope>
    <source>
        <strain evidence="3">NS2018</strain>
    </source>
</reference>
<sequence length="317" mass="34283">MAPRKRNAAGAEGEAVAAKTETTTTTSSMRMTRSAALRAGRLNSPASESPAKKARATKKKAKKEEDVKPVVETGDDDLEKTEEVSEVEKTDGSESKTRTVVIEHCKQCNSFKTKANLVKGELEKALPDVTVLLNPEKPRRGCFEVREEDGETTYISLLNLKRPFKTMKDINIEELVSSIAGARCDENIVDWAVNFVAELRLANGVAAVTTSWWLNGVALLKSLSARFSPQVAEATALFRGVLFAVEAGLTPAVIESDAKAVVDLINSGRSPLADIGIVISDIISIIGCKLSFFSEDQFLLETFPPSVEKVILADLLG</sequence>
<dbReference type="Pfam" id="PF13456">
    <property type="entry name" value="RVT_3"/>
    <property type="match status" value="1"/>
</dbReference>
<evidence type="ECO:0000259" key="2">
    <source>
        <dbReference type="Pfam" id="PF13456"/>
    </source>
</evidence>
<dbReference type="GO" id="GO:0003676">
    <property type="term" value="F:nucleic acid binding"/>
    <property type="evidence" value="ECO:0007669"/>
    <property type="project" value="InterPro"/>
</dbReference>
<feature type="domain" description="RNase H type-1" evidence="2">
    <location>
        <begin position="221"/>
        <end position="286"/>
    </location>
</feature>
<dbReference type="CDD" id="cd06222">
    <property type="entry name" value="RNase_H_like"/>
    <property type="match status" value="1"/>
</dbReference>
<dbReference type="EMBL" id="JAUESC010000388">
    <property type="protein sequence ID" value="KAK0571774.1"/>
    <property type="molecule type" value="Genomic_DNA"/>
</dbReference>
<accession>A0AA39RE37</accession>
<feature type="compositionally biased region" description="Basic residues" evidence="1">
    <location>
        <begin position="52"/>
        <end position="61"/>
    </location>
</feature>
<feature type="region of interest" description="Disordered" evidence="1">
    <location>
        <begin position="1"/>
        <end position="92"/>
    </location>
</feature>
<keyword evidence="4" id="KW-1185">Reference proteome</keyword>
<dbReference type="InterPro" id="IPR052674">
    <property type="entry name" value="SelWTH-like"/>
</dbReference>
<feature type="compositionally biased region" description="Low complexity" evidence="1">
    <location>
        <begin position="8"/>
        <end position="36"/>
    </location>
</feature>
<dbReference type="InterPro" id="IPR002156">
    <property type="entry name" value="RNaseH_domain"/>
</dbReference>
<evidence type="ECO:0000313" key="4">
    <source>
        <dbReference type="Proteomes" id="UP001168877"/>
    </source>
</evidence>
<organism evidence="3 4">
    <name type="scientific">Acer saccharum</name>
    <name type="common">Sugar maple</name>
    <dbReference type="NCBI Taxonomy" id="4024"/>
    <lineage>
        <taxon>Eukaryota</taxon>
        <taxon>Viridiplantae</taxon>
        <taxon>Streptophyta</taxon>
        <taxon>Embryophyta</taxon>
        <taxon>Tracheophyta</taxon>
        <taxon>Spermatophyta</taxon>
        <taxon>Magnoliopsida</taxon>
        <taxon>eudicotyledons</taxon>
        <taxon>Gunneridae</taxon>
        <taxon>Pentapetalae</taxon>
        <taxon>rosids</taxon>
        <taxon>malvids</taxon>
        <taxon>Sapindales</taxon>
        <taxon>Sapindaceae</taxon>
        <taxon>Hippocastanoideae</taxon>
        <taxon>Acereae</taxon>
        <taxon>Acer</taxon>
    </lineage>
</organism>
<proteinExistence type="predicted"/>
<evidence type="ECO:0000313" key="3">
    <source>
        <dbReference type="EMBL" id="KAK0571774.1"/>
    </source>
</evidence>
<dbReference type="InterPro" id="IPR044730">
    <property type="entry name" value="RNase_H-like_dom_plant"/>
</dbReference>
<dbReference type="PANTHER" id="PTHR33638">
    <property type="entry name" value="SELENOPROTEIN H"/>
    <property type="match status" value="1"/>
</dbReference>